<keyword evidence="5" id="KW-0574">Periplasm</keyword>
<dbReference type="Proteomes" id="UP000593892">
    <property type="component" value="Chromosome"/>
</dbReference>
<dbReference type="SUPFAM" id="SSF46626">
    <property type="entry name" value="Cytochrome c"/>
    <property type="match status" value="2"/>
</dbReference>
<dbReference type="Gene3D" id="1.10.760.10">
    <property type="entry name" value="Cytochrome c-like domain"/>
    <property type="match status" value="2"/>
</dbReference>
<feature type="domain" description="Cytochrome c" evidence="10">
    <location>
        <begin position="209"/>
        <end position="340"/>
    </location>
</feature>
<evidence type="ECO:0000256" key="3">
    <source>
        <dbReference type="ARBA" id="ARBA00022723"/>
    </source>
</evidence>
<sequence length="352" mass="37702">MKLSSCTVVLLALMAVSCRQSSKPGADRPIGRPITLKAPLGLPEVAVPQDNPVTAETVALGRKLYYDRRLSADDTIACASCHDPGKGFTDGKRFSTGFHNQQGTRNAPPVVNAAYSPLQFWDGRAGTLEDQAGGPIANPVEMNQKYDVLVAKLQADPEYRSQFEKAFGPGAITMSQVRKALASFERTVVSGNSAFDRYEYGGDKSALSPAAVRGLAIFRDPGKGNCIACHPIGAKSALFTDGKFRNIGVGVNEEGVLTDQGRFQETKIERDRGAVKTPSLRNVALTAPYMHDGSLKTLRSVLEYYAGGGNSNPALDKDLKPLRLNKAERDDLLAFLESLTGEMPADAGPPAN</sequence>
<dbReference type="EMBL" id="CP063849">
    <property type="protein sequence ID" value="QOY86631.1"/>
    <property type="molecule type" value="Genomic_DNA"/>
</dbReference>
<feature type="binding site" description="axial binding residue" evidence="9">
    <location>
        <position position="230"/>
    </location>
    <ligand>
        <name>heme c</name>
        <dbReference type="ChEBI" id="CHEBI:61717"/>
        <label>2</label>
    </ligand>
    <ligandPart>
        <name>Fe</name>
        <dbReference type="ChEBI" id="CHEBI:18248"/>
    </ligandPart>
</feature>
<keyword evidence="12" id="KW-1185">Reference proteome</keyword>
<dbReference type="RefSeq" id="WP_194448300.1">
    <property type="nucleotide sequence ID" value="NZ_CP063849.1"/>
</dbReference>
<dbReference type="GO" id="GO:0009055">
    <property type="term" value="F:electron transfer activity"/>
    <property type="evidence" value="ECO:0007669"/>
    <property type="project" value="InterPro"/>
</dbReference>
<organism evidence="11 12">
    <name type="scientific">Paludibaculum fermentans</name>
    <dbReference type="NCBI Taxonomy" id="1473598"/>
    <lineage>
        <taxon>Bacteria</taxon>
        <taxon>Pseudomonadati</taxon>
        <taxon>Acidobacteriota</taxon>
        <taxon>Terriglobia</taxon>
        <taxon>Bryobacterales</taxon>
        <taxon>Bryobacteraceae</taxon>
        <taxon>Paludibaculum</taxon>
    </lineage>
</organism>
<comment type="cofactor">
    <cofactor evidence="8">
        <name>heme</name>
        <dbReference type="ChEBI" id="CHEBI:30413"/>
    </cofactor>
    <text evidence="8">Binds 2 heme groups.</text>
</comment>
<evidence type="ECO:0000256" key="2">
    <source>
        <dbReference type="ARBA" id="ARBA00022617"/>
    </source>
</evidence>
<dbReference type="KEGG" id="pfer:IRI77_28145"/>
<keyword evidence="4" id="KW-0732">Signal</keyword>
<evidence type="ECO:0000259" key="10">
    <source>
        <dbReference type="PROSITE" id="PS51007"/>
    </source>
</evidence>
<dbReference type="Pfam" id="PF03150">
    <property type="entry name" value="CCP_MauG"/>
    <property type="match status" value="1"/>
</dbReference>
<evidence type="ECO:0000256" key="6">
    <source>
        <dbReference type="ARBA" id="ARBA00023002"/>
    </source>
</evidence>
<accession>A0A7S7SJP0</accession>
<comment type="subcellular location">
    <subcellularLocation>
        <location evidence="1">Periplasm</location>
    </subcellularLocation>
</comment>
<protein>
    <submittedName>
        <fullName evidence="11">C-type cytochrome</fullName>
    </submittedName>
</protein>
<dbReference type="PANTHER" id="PTHR30600:SF10">
    <property type="entry name" value="BLL6722 PROTEIN"/>
    <property type="match status" value="1"/>
</dbReference>
<evidence type="ECO:0000256" key="1">
    <source>
        <dbReference type="ARBA" id="ARBA00004418"/>
    </source>
</evidence>
<evidence type="ECO:0000313" key="11">
    <source>
        <dbReference type="EMBL" id="QOY86631.1"/>
    </source>
</evidence>
<keyword evidence="7 9" id="KW-0408">Iron</keyword>
<keyword evidence="6" id="KW-0560">Oxidoreductase</keyword>
<evidence type="ECO:0000313" key="12">
    <source>
        <dbReference type="Proteomes" id="UP000593892"/>
    </source>
</evidence>
<dbReference type="PROSITE" id="PS51257">
    <property type="entry name" value="PROKAR_LIPOPROTEIN"/>
    <property type="match status" value="1"/>
</dbReference>
<dbReference type="PANTHER" id="PTHR30600">
    <property type="entry name" value="CYTOCHROME C PEROXIDASE-RELATED"/>
    <property type="match status" value="1"/>
</dbReference>
<dbReference type="InterPro" id="IPR009056">
    <property type="entry name" value="Cyt_c-like_dom"/>
</dbReference>
<evidence type="ECO:0000256" key="8">
    <source>
        <dbReference type="PIRSR" id="PIRSR000294-1"/>
    </source>
</evidence>
<evidence type="ECO:0000256" key="9">
    <source>
        <dbReference type="PIRSR" id="PIRSR000294-2"/>
    </source>
</evidence>
<proteinExistence type="predicted"/>
<feature type="binding site" description="covalent" evidence="8">
    <location>
        <position position="226"/>
    </location>
    <ligand>
        <name>heme c</name>
        <dbReference type="ChEBI" id="CHEBI:61717"/>
        <label>2</label>
    </ligand>
</feature>
<dbReference type="GO" id="GO:0046872">
    <property type="term" value="F:metal ion binding"/>
    <property type="evidence" value="ECO:0007669"/>
    <property type="project" value="UniProtKB-KW"/>
</dbReference>
<keyword evidence="3 9" id="KW-0479">Metal-binding</keyword>
<dbReference type="AlphaFoldDB" id="A0A7S7SJP0"/>
<dbReference type="PIRSF" id="PIRSF000294">
    <property type="entry name" value="Cytochrome-c_peroxidase"/>
    <property type="match status" value="1"/>
</dbReference>
<dbReference type="GO" id="GO:0042597">
    <property type="term" value="C:periplasmic space"/>
    <property type="evidence" value="ECO:0007669"/>
    <property type="project" value="UniProtKB-SubCell"/>
</dbReference>
<dbReference type="InterPro" id="IPR036909">
    <property type="entry name" value="Cyt_c-like_dom_sf"/>
</dbReference>
<dbReference type="InterPro" id="IPR051395">
    <property type="entry name" value="Cytochrome_c_Peroxidase/MauG"/>
</dbReference>
<evidence type="ECO:0000256" key="4">
    <source>
        <dbReference type="ARBA" id="ARBA00022729"/>
    </source>
</evidence>
<feature type="binding site" description="axial binding residue" evidence="9">
    <location>
        <position position="82"/>
    </location>
    <ligand>
        <name>heme c</name>
        <dbReference type="ChEBI" id="CHEBI:61717"/>
        <label>1</label>
    </ligand>
    <ligandPart>
        <name>Fe</name>
        <dbReference type="ChEBI" id="CHEBI:18248"/>
    </ligandPart>
</feature>
<evidence type="ECO:0000256" key="5">
    <source>
        <dbReference type="ARBA" id="ARBA00022764"/>
    </source>
</evidence>
<dbReference type="GO" id="GO:0004130">
    <property type="term" value="F:cytochrome-c peroxidase activity"/>
    <property type="evidence" value="ECO:0007669"/>
    <property type="project" value="TreeGrafter"/>
</dbReference>
<name>A0A7S7SJP0_PALFE</name>
<gene>
    <name evidence="11" type="ORF">IRI77_28145</name>
</gene>
<feature type="binding site" description="covalent" evidence="8">
    <location>
        <position position="78"/>
    </location>
    <ligand>
        <name>heme c</name>
        <dbReference type="ChEBI" id="CHEBI:61717"/>
        <label>1</label>
    </ligand>
</feature>
<dbReference type="InterPro" id="IPR026259">
    <property type="entry name" value="MauG/Cytc_peroxidase"/>
</dbReference>
<evidence type="ECO:0000256" key="7">
    <source>
        <dbReference type="ARBA" id="ARBA00023004"/>
    </source>
</evidence>
<feature type="binding site" description="covalent" evidence="8">
    <location>
        <position position="229"/>
    </location>
    <ligand>
        <name>heme c</name>
        <dbReference type="ChEBI" id="CHEBI:61717"/>
        <label>2</label>
    </ligand>
</feature>
<reference evidence="11 12" key="1">
    <citation type="submission" date="2020-10" db="EMBL/GenBank/DDBJ databases">
        <title>Complete genome sequence of Paludibaculum fermentans P105T, a facultatively anaerobic acidobacterium capable of dissimilatory Fe(III) reduction.</title>
        <authorList>
            <person name="Dedysh S.N."/>
            <person name="Beletsky A.V."/>
            <person name="Kulichevskaya I.S."/>
            <person name="Mardanov A.V."/>
            <person name="Ravin N.V."/>
        </authorList>
    </citation>
    <scope>NUCLEOTIDE SEQUENCE [LARGE SCALE GENOMIC DNA]</scope>
    <source>
        <strain evidence="11 12">P105</strain>
    </source>
</reference>
<feature type="binding site" description="covalent" evidence="8">
    <location>
        <position position="81"/>
    </location>
    <ligand>
        <name>heme c</name>
        <dbReference type="ChEBI" id="CHEBI:61717"/>
        <label>1</label>
    </ligand>
</feature>
<dbReference type="PROSITE" id="PS51007">
    <property type="entry name" value="CYTC"/>
    <property type="match status" value="1"/>
</dbReference>
<dbReference type="Pfam" id="PF00034">
    <property type="entry name" value="Cytochrom_C"/>
    <property type="match status" value="1"/>
</dbReference>
<dbReference type="InterPro" id="IPR004852">
    <property type="entry name" value="Di-haem_cyt_c_peroxidsae"/>
</dbReference>
<keyword evidence="2 8" id="KW-0349">Heme</keyword>
<dbReference type="FunFam" id="1.10.760.10:FF:000042">
    <property type="entry name" value="Cytochrome c peroxidase"/>
    <property type="match status" value="1"/>
</dbReference>
<dbReference type="GO" id="GO:0020037">
    <property type="term" value="F:heme binding"/>
    <property type="evidence" value="ECO:0007669"/>
    <property type="project" value="InterPro"/>
</dbReference>
<comment type="PTM">
    <text evidence="8">Binds 2 heme groups per subunit.</text>
</comment>